<accession>A0A1M5Q9Y1</accession>
<dbReference type="InterPro" id="IPR036388">
    <property type="entry name" value="WH-like_DNA-bd_sf"/>
</dbReference>
<keyword evidence="3" id="KW-0804">Transcription</keyword>
<dbReference type="Proteomes" id="UP000190675">
    <property type="component" value="Chromosome I"/>
</dbReference>
<dbReference type="SMART" id="SM00421">
    <property type="entry name" value="HTH_LUXR"/>
    <property type="match status" value="1"/>
</dbReference>
<dbReference type="Gene3D" id="1.10.10.10">
    <property type="entry name" value="Winged helix-like DNA-binding domain superfamily/Winged helix DNA-binding domain"/>
    <property type="match status" value="1"/>
</dbReference>
<name>A0A1M5Q9Y1_9BRAD</name>
<dbReference type="AlphaFoldDB" id="A0A1M5Q9Y1"/>
<keyword evidence="2" id="KW-0238">DNA-binding</keyword>
<keyword evidence="1" id="KW-0805">Transcription regulation</keyword>
<sequence length="323" mass="35679">MTSRAGIDRFSSFVMELHERSLTHHPVALFQWSLEELALAVDADCSWGGWADLHRGEVDLCASLSYNLPDDFDSFWSEIKHEDLLARDVMDTGSCAARYDRYGSRHTAGMVALSDRYHIDKLAVVVADRPGNPISLFMSPYRSGRAADEVDAGEIIFLRVALDHVRYLVERGVNGASGGANLLVNAQGRILHASPEALRLIGDRCRGWNADYLPAELNGSTPHPGRRSLPECGIVMDRTELAYRSGQPLFGVALRQVSLSDRLTLRERQIAEEIANGSTHKEIARLLGLSPATVRNHTQTILTKLGVHRKATLSKLLYGPEPS</sequence>
<evidence type="ECO:0000256" key="3">
    <source>
        <dbReference type="ARBA" id="ARBA00023163"/>
    </source>
</evidence>
<dbReference type="PRINTS" id="PR00038">
    <property type="entry name" value="HTHLUXR"/>
</dbReference>
<dbReference type="GO" id="GO:0003677">
    <property type="term" value="F:DNA binding"/>
    <property type="evidence" value="ECO:0007669"/>
    <property type="project" value="UniProtKB-KW"/>
</dbReference>
<organism evidence="5 6">
    <name type="scientific">Bradyrhizobium erythrophlei</name>
    <dbReference type="NCBI Taxonomy" id="1437360"/>
    <lineage>
        <taxon>Bacteria</taxon>
        <taxon>Pseudomonadati</taxon>
        <taxon>Pseudomonadota</taxon>
        <taxon>Alphaproteobacteria</taxon>
        <taxon>Hyphomicrobiales</taxon>
        <taxon>Nitrobacteraceae</taxon>
        <taxon>Bradyrhizobium</taxon>
    </lineage>
</organism>
<evidence type="ECO:0000313" key="5">
    <source>
        <dbReference type="EMBL" id="SHH10842.1"/>
    </source>
</evidence>
<dbReference type="EMBL" id="LT670818">
    <property type="protein sequence ID" value="SHH10842.1"/>
    <property type="molecule type" value="Genomic_DNA"/>
</dbReference>
<dbReference type="InterPro" id="IPR000792">
    <property type="entry name" value="Tscrpt_reg_LuxR_C"/>
</dbReference>
<dbReference type="GO" id="GO:0006355">
    <property type="term" value="P:regulation of DNA-templated transcription"/>
    <property type="evidence" value="ECO:0007669"/>
    <property type="project" value="InterPro"/>
</dbReference>
<reference evidence="5 6" key="1">
    <citation type="submission" date="2016-11" db="EMBL/GenBank/DDBJ databases">
        <authorList>
            <person name="Jaros S."/>
            <person name="Januszkiewicz K."/>
            <person name="Wedrychowicz H."/>
        </authorList>
    </citation>
    <scope>NUCLEOTIDE SEQUENCE [LARGE SCALE GENOMIC DNA]</scope>
    <source>
        <strain evidence="5 6">GAS242</strain>
    </source>
</reference>
<dbReference type="Pfam" id="PF00196">
    <property type="entry name" value="GerE"/>
    <property type="match status" value="1"/>
</dbReference>
<feature type="domain" description="HTH luxR-type" evidence="4">
    <location>
        <begin position="256"/>
        <end position="321"/>
    </location>
</feature>
<dbReference type="PANTHER" id="PTHR44688:SF16">
    <property type="entry name" value="DNA-BINDING TRANSCRIPTIONAL ACTIVATOR DEVR_DOSR"/>
    <property type="match status" value="1"/>
</dbReference>
<protein>
    <submittedName>
        <fullName evidence="5">Transcriptional regulator, LuxR family</fullName>
    </submittedName>
</protein>
<dbReference type="CDD" id="cd06170">
    <property type="entry name" value="LuxR_C_like"/>
    <property type="match status" value="1"/>
</dbReference>
<gene>
    <name evidence="5" type="ORF">SAMN05444169_5786</name>
</gene>
<proteinExistence type="predicted"/>
<evidence type="ECO:0000259" key="4">
    <source>
        <dbReference type="PROSITE" id="PS50043"/>
    </source>
</evidence>
<evidence type="ECO:0000313" key="6">
    <source>
        <dbReference type="Proteomes" id="UP000190675"/>
    </source>
</evidence>
<dbReference type="PROSITE" id="PS50043">
    <property type="entry name" value="HTH_LUXR_2"/>
    <property type="match status" value="1"/>
</dbReference>
<dbReference type="SUPFAM" id="SSF46894">
    <property type="entry name" value="C-terminal effector domain of the bipartite response regulators"/>
    <property type="match status" value="1"/>
</dbReference>
<evidence type="ECO:0000256" key="2">
    <source>
        <dbReference type="ARBA" id="ARBA00023125"/>
    </source>
</evidence>
<dbReference type="PANTHER" id="PTHR44688">
    <property type="entry name" value="DNA-BINDING TRANSCRIPTIONAL ACTIVATOR DEVR_DOSR"/>
    <property type="match status" value="1"/>
</dbReference>
<dbReference type="InterPro" id="IPR016032">
    <property type="entry name" value="Sig_transdc_resp-reg_C-effctor"/>
</dbReference>
<evidence type="ECO:0000256" key="1">
    <source>
        <dbReference type="ARBA" id="ARBA00023015"/>
    </source>
</evidence>